<comment type="caution">
    <text evidence="6">The sequence shown here is derived from an EMBL/GenBank/DDBJ whole genome shotgun (WGS) entry which is preliminary data.</text>
</comment>
<gene>
    <name evidence="6" type="ORF">DU506_05505</name>
</gene>
<dbReference type="NCBIfam" id="TIGR03169">
    <property type="entry name" value="Nterm_to_SelD"/>
    <property type="match status" value="1"/>
</dbReference>
<dbReference type="InterPro" id="IPR051169">
    <property type="entry name" value="NADH-Q_oxidoreductase"/>
</dbReference>
<organism evidence="6 7">
    <name type="scientific">Vreelandella rituensis</name>
    <dbReference type="NCBI Taxonomy" id="2282306"/>
    <lineage>
        <taxon>Bacteria</taxon>
        <taxon>Pseudomonadati</taxon>
        <taxon>Pseudomonadota</taxon>
        <taxon>Gammaproteobacteria</taxon>
        <taxon>Oceanospirillales</taxon>
        <taxon>Halomonadaceae</taxon>
        <taxon>Vreelandella</taxon>
    </lineage>
</organism>
<proteinExistence type="predicted"/>
<evidence type="ECO:0000256" key="4">
    <source>
        <dbReference type="ARBA" id="ARBA00023002"/>
    </source>
</evidence>
<keyword evidence="7" id="KW-1185">Reference proteome</keyword>
<dbReference type="AlphaFoldDB" id="A0A368U7G0"/>
<dbReference type="OrthoDB" id="9767928at2"/>
<dbReference type="PANTHER" id="PTHR42913:SF9">
    <property type="entry name" value="SLR1591 PROTEIN"/>
    <property type="match status" value="1"/>
</dbReference>
<name>A0A368U7G0_9GAMM</name>
<keyword evidence="2" id="KW-0285">Flavoprotein</keyword>
<keyword evidence="4" id="KW-0560">Oxidoreductase</keyword>
<dbReference type="InterPro" id="IPR023753">
    <property type="entry name" value="FAD/NAD-binding_dom"/>
</dbReference>
<dbReference type="InterPro" id="IPR036188">
    <property type="entry name" value="FAD/NAD-bd_sf"/>
</dbReference>
<keyword evidence="3" id="KW-0274">FAD</keyword>
<dbReference type="Proteomes" id="UP000253204">
    <property type="component" value="Unassembled WGS sequence"/>
</dbReference>
<dbReference type="Pfam" id="PF07992">
    <property type="entry name" value="Pyr_redox_2"/>
    <property type="match status" value="1"/>
</dbReference>
<dbReference type="EMBL" id="QPIJ01000008">
    <property type="protein sequence ID" value="RCV92831.1"/>
    <property type="molecule type" value="Genomic_DNA"/>
</dbReference>
<dbReference type="SUPFAM" id="SSF51905">
    <property type="entry name" value="FAD/NAD(P)-binding domain"/>
    <property type="match status" value="1"/>
</dbReference>
<sequence>MEECPQTRALVAPAETLLCLAAQGWGVFVKKLVLVGAGHAHAFVLEAFAERPDAGIELTLISDRPKAAYSGCVPAWLAGECPLEEAQIDIATLCERAGARLIVEPAVAVDGANRHVILAGGEKINFDIASLNVGSTLERPAQQSDSPPYLLAMRPLNELQRRWQDLLETVQAWPGGTERRVLGVGGGAAGCETLMSVLAQLRSQRPDITWRGTLMSAGKQPLPGAGHLPRALIKRALKQADVTWQGNSRGKALVEGAVRDHQGRQHPADIVLWATGAVGHRWLAASDLPLDKNGFIKVENTLAVSGMPRLFAAGDCTAFDPPLPNAGVYAVRMGPPLAENLRRACHGQALKPWQPPRRVLALIGTGDGRAIASRGSIGFSGRWVWRWKKRIDARFIARFNRPF</sequence>
<accession>A0A368U7G0</accession>
<evidence type="ECO:0000256" key="2">
    <source>
        <dbReference type="ARBA" id="ARBA00022630"/>
    </source>
</evidence>
<reference evidence="6 7" key="1">
    <citation type="submission" date="2018-07" db="EMBL/GenBank/DDBJ databases">
        <title>Halomonas rutogse sp. nov., isolated from Lake TangqianCo on Tibetan Plateau.</title>
        <authorList>
            <person name="Lu H."/>
            <person name="Xing P."/>
            <person name="Wu Q."/>
        </authorList>
    </citation>
    <scope>NUCLEOTIDE SEQUENCE [LARGE SCALE GENOMIC DNA]</scope>
    <source>
        <strain evidence="6 7">TQ8S</strain>
    </source>
</reference>
<evidence type="ECO:0000313" key="7">
    <source>
        <dbReference type="Proteomes" id="UP000253204"/>
    </source>
</evidence>
<dbReference type="GO" id="GO:0003955">
    <property type="term" value="F:NAD(P)H dehydrogenase (quinone) activity"/>
    <property type="evidence" value="ECO:0007669"/>
    <property type="project" value="TreeGrafter"/>
</dbReference>
<evidence type="ECO:0000259" key="5">
    <source>
        <dbReference type="Pfam" id="PF07992"/>
    </source>
</evidence>
<evidence type="ECO:0000256" key="3">
    <source>
        <dbReference type="ARBA" id="ARBA00022827"/>
    </source>
</evidence>
<evidence type="ECO:0000313" key="6">
    <source>
        <dbReference type="EMBL" id="RCV92831.1"/>
    </source>
</evidence>
<protein>
    <submittedName>
        <fullName evidence="6">Pyridine nucleotide-disulfide oxidoreductase</fullName>
    </submittedName>
</protein>
<dbReference type="GO" id="GO:0019646">
    <property type="term" value="P:aerobic electron transport chain"/>
    <property type="evidence" value="ECO:0007669"/>
    <property type="project" value="TreeGrafter"/>
</dbReference>
<dbReference type="Gene3D" id="3.50.50.100">
    <property type="match status" value="1"/>
</dbReference>
<evidence type="ECO:0000256" key="1">
    <source>
        <dbReference type="ARBA" id="ARBA00001974"/>
    </source>
</evidence>
<comment type="cofactor">
    <cofactor evidence="1">
        <name>FAD</name>
        <dbReference type="ChEBI" id="CHEBI:57692"/>
    </cofactor>
</comment>
<dbReference type="PANTHER" id="PTHR42913">
    <property type="entry name" value="APOPTOSIS-INDUCING FACTOR 1"/>
    <property type="match status" value="1"/>
</dbReference>
<feature type="domain" description="FAD/NAD(P)-binding" evidence="5">
    <location>
        <begin position="31"/>
        <end position="327"/>
    </location>
</feature>
<dbReference type="InterPro" id="IPR017584">
    <property type="entry name" value="Pyridine_nucleo_diS_OxRdtase_N"/>
</dbReference>